<protein>
    <recommendedName>
        <fullName evidence="2">Ribonuclease H1 N-terminal domain-containing protein</fullName>
    </recommendedName>
</protein>
<organism evidence="3 4">
    <name type="scientific">Amanita muscaria (strain Koide BX008)</name>
    <dbReference type="NCBI Taxonomy" id="946122"/>
    <lineage>
        <taxon>Eukaryota</taxon>
        <taxon>Fungi</taxon>
        <taxon>Dikarya</taxon>
        <taxon>Basidiomycota</taxon>
        <taxon>Agaricomycotina</taxon>
        <taxon>Agaricomycetes</taxon>
        <taxon>Agaricomycetidae</taxon>
        <taxon>Agaricales</taxon>
        <taxon>Pluteineae</taxon>
        <taxon>Amanitaceae</taxon>
        <taxon>Amanita</taxon>
    </lineage>
</organism>
<reference evidence="3 4" key="1">
    <citation type="submission" date="2014-04" db="EMBL/GenBank/DDBJ databases">
        <title>Evolutionary Origins and Diversification of the Mycorrhizal Mutualists.</title>
        <authorList>
            <consortium name="DOE Joint Genome Institute"/>
            <consortium name="Mycorrhizal Genomics Consortium"/>
            <person name="Kohler A."/>
            <person name="Kuo A."/>
            <person name="Nagy L.G."/>
            <person name="Floudas D."/>
            <person name="Copeland A."/>
            <person name="Barry K.W."/>
            <person name="Cichocki N."/>
            <person name="Veneault-Fourrey C."/>
            <person name="LaButti K."/>
            <person name="Lindquist E.A."/>
            <person name="Lipzen A."/>
            <person name="Lundell T."/>
            <person name="Morin E."/>
            <person name="Murat C."/>
            <person name="Riley R."/>
            <person name="Ohm R."/>
            <person name="Sun H."/>
            <person name="Tunlid A."/>
            <person name="Henrissat B."/>
            <person name="Grigoriev I.V."/>
            <person name="Hibbett D.S."/>
            <person name="Martin F."/>
        </authorList>
    </citation>
    <scope>NUCLEOTIDE SEQUENCE [LARGE SCALE GENOMIC DNA]</scope>
    <source>
        <strain evidence="3 4">Koide BX008</strain>
    </source>
</reference>
<proteinExistence type="predicted"/>
<evidence type="ECO:0000256" key="1">
    <source>
        <dbReference type="SAM" id="MobiDB-lite"/>
    </source>
</evidence>
<feature type="region of interest" description="Disordered" evidence="1">
    <location>
        <begin position="161"/>
        <end position="187"/>
    </location>
</feature>
<sequence length="319" mass="34373">MSQREYPRLDSAHPALLTCIQDTPRSARGPPPIPYHTHPLRGRDATVTPTAVAPGSSAVSGPCRLGVKSNFPSRVSVTGSQSINLDEGLHRRQPSPDDYDYDSLPEEEFLPPQFRMVVKDSFSVCGYSADSGNSDAMFSANRKLTVDVALGGTNNLIGNTDGLVPTSSGKFSSDRRNRKSPSCNPGTQAALVPQVFHTPVAVAPQRDFTTTLPASMAQLTLAAPTPTPARSYVSVSSSPRKKKNLSYVVSVGRCTGVFDSWSEVKDLVTGINATHESFTSKEEASIIYQKLKAKGRVRIVRHTGDEVKFSLGPIEEAIQ</sequence>
<dbReference type="InterPro" id="IPR009027">
    <property type="entry name" value="Ribosomal_bL9/RNase_H1_N"/>
</dbReference>
<dbReference type="SUPFAM" id="SSF55658">
    <property type="entry name" value="L9 N-domain-like"/>
    <property type="match status" value="1"/>
</dbReference>
<dbReference type="InParanoid" id="A0A0C2WGU4"/>
<dbReference type="Gene3D" id="3.40.970.10">
    <property type="entry name" value="Ribonuclease H1, N-terminal domain"/>
    <property type="match status" value="1"/>
</dbReference>
<dbReference type="HOGENOM" id="CLU_871449_0_0_1"/>
<dbReference type="EMBL" id="KN818465">
    <property type="protein sequence ID" value="KIL55866.1"/>
    <property type="molecule type" value="Genomic_DNA"/>
</dbReference>
<dbReference type="Proteomes" id="UP000054549">
    <property type="component" value="Unassembled WGS sequence"/>
</dbReference>
<accession>A0A0C2WGU4</accession>
<gene>
    <name evidence="3" type="ORF">M378DRAFT_182118</name>
</gene>
<feature type="compositionally biased region" description="Polar residues" evidence="1">
    <location>
        <begin position="75"/>
        <end position="84"/>
    </location>
</feature>
<dbReference type="OrthoDB" id="3270804at2759"/>
<name>A0A0C2WGU4_AMAMK</name>
<dbReference type="AlphaFoldDB" id="A0A0C2WGU4"/>
<evidence type="ECO:0000313" key="3">
    <source>
        <dbReference type="EMBL" id="KIL55866.1"/>
    </source>
</evidence>
<evidence type="ECO:0000313" key="4">
    <source>
        <dbReference type="Proteomes" id="UP000054549"/>
    </source>
</evidence>
<dbReference type="Pfam" id="PF01693">
    <property type="entry name" value="Cauli_VI"/>
    <property type="match status" value="1"/>
</dbReference>
<feature type="region of interest" description="Disordered" evidence="1">
    <location>
        <begin position="75"/>
        <end position="98"/>
    </location>
</feature>
<dbReference type="InterPro" id="IPR011320">
    <property type="entry name" value="RNase_H1_N"/>
</dbReference>
<evidence type="ECO:0000259" key="2">
    <source>
        <dbReference type="Pfam" id="PF01693"/>
    </source>
</evidence>
<keyword evidence="4" id="KW-1185">Reference proteome</keyword>
<dbReference type="InterPro" id="IPR037056">
    <property type="entry name" value="RNase_H1_N_sf"/>
</dbReference>
<feature type="domain" description="Ribonuclease H1 N-terminal" evidence="2">
    <location>
        <begin position="247"/>
        <end position="284"/>
    </location>
</feature>